<dbReference type="InterPro" id="IPR005311">
    <property type="entry name" value="PBP_dimer"/>
</dbReference>
<accession>D4RWY0</accession>
<dbReference type="eggNOG" id="COG0768">
    <property type="taxonomic scope" value="Bacteria"/>
</dbReference>
<comment type="caution">
    <text evidence="7">The sequence shown here is derived from an EMBL/GenBank/DDBJ whole genome shotgun (WGS) entry which is preliminary data.</text>
</comment>
<dbReference type="InterPro" id="IPR050515">
    <property type="entry name" value="Beta-lactam/transpept"/>
</dbReference>
<evidence type="ECO:0000256" key="4">
    <source>
        <dbReference type="SAM" id="Phobius"/>
    </source>
</evidence>
<comment type="subcellular location">
    <subcellularLocation>
        <location evidence="1">Membrane</location>
    </subcellularLocation>
</comment>
<sequence length="563" mass="61869">MKVLKKHRTKIKFIAYAVFLMMSGLIGRMTYVVVFRGEELTVKATELHERERTIKAGRGRIISSDGTVLATNETVCTVSVIHSQIKDPERVISILSEELDMDEEKVRKYVEKFSSMEKIKSNVPKETGDAIRSYELAGVKVDEDSKRIYPYSELASKILGFTGADNQGILGLEIEYDDVLKGTNGQILTLTDASGVEIEEKEVKRVEPVAGDDLYISIDYSIQSYATQLARTAYYSNQAKSVSIIVMDPDNGEMLAMVNYPEYNLNDPFTDGTMEEMNRIWRNTIINDTYEPGSTFKVITATAALDSGSVTLNNHYSCSGRIHVADRFVRCANARGHGAQTFAQSLQNSCNPAFITWGLMTGKDNMVKYMESLGLYSKTGVDLPGEAGSIIHKTENIKELDLAIMSFGQSFQITPLQLLRAVSAVVNGGKLVTPHFGVKKIDTEGNISVLEYEESGTIIKQSTTETMRGLLKNVVELGGGLNCRIEGYSIAGKTATSEKLPRGNGKYIASFIGIAPAENPQVIAMCIIDEPVGMHYGGVIAAPVVKSLFENILPYLGIEKGQM</sequence>
<proteinExistence type="inferred from homology"/>
<feature type="domain" description="Penicillin-binding protein transpeptidase" evidence="5">
    <location>
        <begin position="243"/>
        <end position="549"/>
    </location>
</feature>
<evidence type="ECO:0000313" key="8">
    <source>
        <dbReference type="Proteomes" id="UP000006238"/>
    </source>
</evidence>
<dbReference type="SUPFAM" id="SSF56601">
    <property type="entry name" value="beta-lactamase/transpeptidase-like"/>
    <property type="match status" value="1"/>
</dbReference>
<gene>
    <name evidence="7" type="ORF">BUTYVIB_00331</name>
</gene>
<dbReference type="RefSeq" id="WP_005601074.1">
    <property type="nucleotide sequence ID" value="NZ_GG663519.1"/>
</dbReference>
<dbReference type="Pfam" id="PF00905">
    <property type="entry name" value="Transpeptidase"/>
    <property type="match status" value="1"/>
</dbReference>
<dbReference type="AlphaFoldDB" id="D4RWY0"/>
<keyword evidence="8" id="KW-1185">Reference proteome</keyword>
<keyword evidence="3 4" id="KW-0472">Membrane</keyword>
<dbReference type="InterPro" id="IPR012338">
    <property type="entry name" value="Beta-lactam/transpept-like"/>
</dbReference>
<feature type="domain" description="Penicillin-binding protein dimerisation" evidence="6">
    <location>
        <begin position="54"/>
        <end position="201"/>
    </location>
</feature>
<evidence type="ECO:0000256" key="2">
    <source>
        <dbReference type="ARBA" id="ARBA00007171"/>
    </source>
</evidence>
<dbReference type="Pfam" id="PF03717">
    <property type="entry name" value="PBP_dimer"/>
    <property type="match status" value="1"/>
</dbReference>
<dbReference type="GO" id="GO:0071555">
    <property type="term" value="P:cell wall organization"/>
    <property type="evidence" value="ECO:0007669"/>
    <property type="project" value="TreeGrafter"/>
</dbReference>
<keyword evidence="4" id="KW-0812">Transmembrane</keyword>
<protein>
    <submittedName>
        <fullName evidence="7">Penicillin-binding protein, transpeptidase domain protein</fullName>
    </submittedName>
</protein>
<name>D4RWY0_9FIRM</name>
<evidence type="ECO:0000256" key="3">
    <source>
        <dbReference type="ARBA" id="ARBA00023136"/>
    </source>
</evidence>
<dbReference type="EMBL" id="ABWN01000018">
    <property type="protein sequence ID" value="EFF69420.1"/>
    <property type="molecule type" value="Genomic_DNA"/>
</dbReference>
<dbReference type="GO" id="GO:0008658">
    <property type="term" value="F:penicillin binding"/>
    <property type="evidence" value="ECO:0007669"/>
    <property type="project" value="InterPro"/>
</dbReference>
<dbReference type="InterPro" id="IPR001460">
    <property type="entry name" value="PCN-bd_Tpept"/>
</dbReference>
<dbReference type="InterPro" id="IPR036138">
    <property type="entry name" value="PBP_dimer_sf"/>
</dbReference>
<dbReference type="PANTHER" id="PTHR30627">
    <property type="entry name" value="PEPTIDOGLYCAN D,D-TRANSPEPTIDASE"/>
    <property type="match status" value="1"/>
</dbReference>
<evidence type="ECO:0000259" key="6">
    <source>
        <dbReference type="Pfam" id="PF03717"/>
    </source>
</evidence>
<evidence type="ECO:0000259" key="5">
    <source>
        <dbReference type="Pfam" id="PF00905"/>
    </source>
</evidence>
<dbReference type="GeneID" id="98918696"/>
<dbReference type="Gene3D" id="3.40.710.10">
    <property type="entry name" value="DD-peptidase/beta-lactamase superfamily"/>
    <property type="match status" value="1"/>
</dbReference>
<evidence type="ECO:0000256" key="1">
    <source>
        <dbReference type="ARBA" id="ARBA00004370"/>
    </source>
</evidence>
<dbReference type="SUPFAM" id="SSF56519">
    <property type="entry name" value="Penicillin binding protein dimerisation domain"/>
    <property type="match status" value="1"/>
</dbReference>
<comment type="similarity">
    <text evidence="2">Belongs to the transpeptidase family.</text>
</comment>
<dbReference type="Proteomes" id="UP000006238">
    <property type="component" value="Unassembled WGS sequence"/>
</dbReference>
<dbReference type="GO" id="GO:0005886">
    <property type="term" value="C:plasma membrane"/>
    <property type="evidence" value="ECO:0007669"/>
    <property type="project" value="TreeGrafter"/>
</dbReference>
<dbReference type="Gene3D" id="3.90.1310.10">
    <property type="entry name" value="Penicillin-binding protein 2a (Domain 2)"/>
    <property type="match status" value="1"/>
</dbReference>
<reference evidence="7 8" key="1">
    <citation type="submission" date="2010-02" db="EMBL/GenBank/DDBJ databases">
        <authorList>
            <person name="Weinstock G."/>
            <person name="Sodergren E."/>
            <person name="Clifton S."/>
            <person name="Fulton L."/>
            <person name="Fulton B."/>
            <person name="Courtney L."/>
            <person name="Fronick C."/>
            <person name="Harrison M."/>
            <person name="Strong C."/>
            <person name="Farmer C."/>
            <person name="Delahaunty K."/>
            <person name="Markovic C."/>
            <person name="Hall O."/>
            <person name="Minx P."/>
            <person name="Tomlinson C."/>
            <person name="Mitreva M."/>
            <person name="Nelson J."/>
            <person name="Hou S."/>
            <person name="Wollam A."/>
            <person name="Pepin K.H."/>
            <person name="Johnson M."/>
            <person name="Bhonagiri V."/>
            <person name="Zhang X."/>
            <person name="Suruliraj S."/>
            <person name="Warren W."/>
            <person name="Chinwalla A."/>
            <person name="Mardis E.R."/>
            <person name="Wilson R.K."/>
        </authorList>
    </citation>
    <scope>NUCLEOTIDE SEQUENCE [LARGE SCALE GENOMIC DNA]</scope>
    <source>
        <strain evidence="7 8">DSM 2876</strain>
    </source>
</reference>
<dbReference type="PANTHER" id="PTHR30627:SF1">
    <property type="entry name" value="PEPTIDOGLYCAN D,D-TRANSPEPTIDASE FTSI"/>
    <property type="match status" value="1"/>
</dbReference>
<organism evidence="7 8">
    <name type="scientific">Eshraghiella crossota DSM 2876</name>
    <dbReference type="NCBI Taxonomy" id="511680"/>
    <lineage>
        <taxon>Bacteria</taxon>
        <taxon>Bacillati</taxon>
        <taxon>Bacillota</taxon>
        <taxon>Clostridia</taxon>
        <taxon>Lachnospirales</taxon>
        <taxon>Lachnospiraceae</taxon>
        <taxon>Eshraghiella</taxon>
    </lineage>
</organism>
<dbReference type="Gene3D" id="3.30.450.330">
    <property type="match status" value="1"/>
</dbReference>
<feature type="transmembrane region" description="Helical" evidence="4">
    <location>
        <begin position="12"/>
        <end position="34"/>
    </location>
</feature>
<dbReference type="HOGENOM" id="CLU_009289_6_0_9"/>
<keyword evidence="4" id="KW-1133">Transmembrane helix</keyword>
<evidence type="ECO:0000313" key="7">
    <source>
        <dbReference type="EMBL" id="EFF69420.1"/>
    </source>
</evidence>